<dbReference type="PANTHER" id="PTHR24394">
    <property type="entry name" value="ZINC FINGER PROTEIN"/>
    <property type="match status" value="1"/>
</dbReference>
<reference evidence="10" key="1">
    <citation type="submission" date="2021-07" db="EMBL/GenBank/DDBJ databases">
        <authorList>
            <person name="Catto M.A."/>
            <person name="Jacobson A."/>
            <person name="Kennedy G."/>
            <person name="Labadie P."/>
            <person name="Hunt B.G."/>
            <person name="Srinivasan R."/>
        </authorList>
    </citation>
    <scope>NUCLEOTIDE SEQUENCE</scope>
    <source>
        <strain evidence="10">PL_HMW_Pooled</strain>
        <tissue evidence="10">Head</tissue>
    </source>
</reference>
<feature type="domain" description="C2H2-type" evidence="9">
    <location>
        <begin position="190"/>
        <end position="217"/>
    </location>
</feature>
<evidence type="ECO:0000256" key="4">
    <source>
        <dbReference type="ARBA" id="ARBA00022771"/>
    </source>
</evidence>
<name>A0AAE1HSC3_9NEOP</name>
<evidence type="ECO:0000259" key="9">
    <source>
        <dbReference type="PROSITE" id="PS50157"/>
    </source>
</evidence>
<keyword evidence="5" id="KW-0862">Zinc</keyword>
<feature type="region of interest" description="Disordered" evidence="8">
    <location>
        <begin position="51"/>
        <end position="82"/>
    </location>
</feature>
<organism evidence="10 11">
    <name type="scientific">Frankliniella fusca</name>
    <dbReference type="NCBI Taxonomy" id="407009"/>
    <lineage>
        <taxon>Eukaryota</taxon>
        <taxon>Metazoa</taxon>
        <taxon>Ecdysozoa</taxon>
        <taxon>Arthropoda</taxon>
        <taxon>Hexapoda</taxon>
        <taxon>Insecta</taxon>
        <taxon>Pterygota</taxon>
        <taxon>Neoptera</taxon>
        <taxon>Paraneoptera</taxon>
        <taxon>Thysanoptera</taxon>
        <taxon>Terebrantia</taxon>
        <taxon>Thripoidea</taxon>
        <taxon>Thripidae</taxon>
        <taxon>Frankliniella</taxon>
    </lineage>
</organism>
<feature type="region of interest" description="Disordered" evidence="8">
    <location>
        <begin position="341"/>
        <end position="398"/>
    </location>
</feature>
<sequence>MEALNLVEVVLNNGHEEEIDKTAIPSSADKSSPIKGLDESVTITVTRNLSRPTNMERLSGKPANFAMLSSPTRNGRNSDALRTSPREEMVCNVCERAFKYRAAFLRHEAQCGLPIALKMERAAIIEAKKMEKAILFEKRKMEVKQEKLEKPSKEIPKLNCQTCLKQFSDEESYKSHNFTACAAERATYTFSCSVCKARFKYKNHMRRHEDSHNNVRRYNCDVCTTAFLRPDHLKRHMMRMHGIVHLPTQNAPEKLILKPSPGPSTVQTSVVKSKNVTTKNVPMQCPMCKKILSRRDHLLRHMRNVHHVDNESRKRDRTGDPIMQGFGEGVMDLLRESLQNKDDKNDEEEDGSENQSMESHDGLLIDESYESVKRENCSPTPASVANSTSQNSLRNGSHQLDEATETPLNYSYNQFQNDLLMKMGARSSESLMMPHFSNDNAKLQKSKDVWHNVVNNAPKNKNSSDAELKSCPNSSDGNQNVLSNGSQNSGQDWISDLANLNGWQ</sequence>
<feature type="region of interest" description="Disordered" evidence="8">
    <location>
        <begin position="304"/>
        <end position="326"/>
    </location>
</feature>
<evidence type="ECO:0000313" key="11">
    <source>
        <dbReference type="Proteomes" id="UP001219518"/>
    </source>
</evidence>
<dbReference type="AlphaFoldDB" id="A0AAE1HSC3"/>
<feature type="compositionally biased region" description="Polar residues" evidence="8">
    <location>
        <begin position="67"/>
        <end position="81"/>
    </location>
</feature>
<feature type="compositionally biased region" description="Basic and acidic residues" evidence="8">
    <location>
        <begin position="306"/>
        <end position="319"/>
    </location>
</feature>
<dbReference type="PANTHER" id="PTHR24394:SF44">
    <property type="entry name" value="ZINC FINGER PROTEIN 271-LIKE"/>
    <property type="match status" value="1"/>
</dbReference>
<evidence type="ECO:0000256" key="1">
    <source>
        <dbReference type="ARBA" id="ARBA00004123"/>
    </source>
</evidence>
<accession>A0AAE1HSC3</accession>
<dbReference type="PROSITE" id="PS00028">
    <property type="entry name" value="ZINC_FINGER_C2H2_1"/>
    <property type="match status" value="3"/>
</dbReference>
<evidence type="ECO:0000256" key="8">
    <source>
        <dbReference type="SAM" id="MobiDB-lite"/>
    </source>
</evidence>
<evidence type="ECO:0000256" key="5">
    <source>
        <dbReference type="ARBA" id="ARBA00022833"/>
    </source>
</evidence>
<keyword evidence="3" id="KW-0677">Repeat</keyword>
<keyword evidence="4 7" id="KW-0863">Zinc-finger</keyword>
<dbReference type="GO" id="GO:0005634">
    <property type="term" value="C:nucleus"/>
    <property type="evidence" value="ECO:0007669"/>
    <property type="project" value="UniProtKB-SubCell"/>
</dbReference>
<keyword evidence="6" id="KW-0539">Nucleus</keyword>
<evidence type="ECO:0000256" key="2">
    <source>
        <dbReference type="ARBA" id="ARBA00022723"/>
    </source>
</evidence>
<dbReference type="PROSITE" id="PS50157">
    <property type="entry name" value="ZINC_FINGER_C2H2_2"/>
    <property type="match status" value="3"/>
</dbReference>
<dbReference type="Pfam" id="PF00096">
    <property type="entry name" value="zf-C2H2"/>
    <property type="match status" value="2"/>
</dbReference>
<evidence type="ECO:0000313" key="10">
    <source>
        <dbReference type="EMBL" id="KAK3926532.1"/>
    </source>
</evidence>
<keyword evidence="11" id="KW-1185">Reference proteome</keyword>
<evidence type="ECO:0000256" key="7">
    <source>
        <dbReference type="PROSITE-ProRule" id="PRU00042"/>
    </source>
</evidence>
<gene>
    <name evidence="10" type="ORF">KUF71_014749</name>
</gene>
<feature type="domain" description="C2H2-type" evidence="9">
    <location>
        <begin position="218"/>
        <end position="241"/>
    </location>
</feature>
<comment type="subcellular location">
    <subcellularLocation>
        <location evidence="1">Nucleus</location>
    </subcellularLocation>
</comment>
<feature type="compositionally biased region" description="Polar residues" evidence="8">
    <location>
        <begin position="469"/>
        <end position="492"/>
    </location>
</feature>
<comment type="caution">
    <text evidence="10">The sequence shown here is derived from an EMBL/GenBank/DDBJ whole genome shotgun (WGS) entry which is preliminary data.</text>
</comment>
<evidence type="ECO:0000256" key="3">
    <source>
        <dbReference type="ARBA" id="ARBA00022737"/>
    </source>
</evidence>
<dbReference type="Gene3D" id="3.30.160.60">
    <property type="entry name" value="Classic Zinc Finger"/>
    <property type="match status" value="3"/>
</dbReference>
<feature type="domain" description="C2H2-type" evidence="9">
    <location>
        <begin position="283"/>
        <end position="311"/>
    </location>
</feature>
<dbReference type="InterPro" id="IPR013087">
    <property type="entry name" value="Znf_C2H2_type"/>
</dbReference>
<dbReference type="GO" id="GO:0008270">
    <property type="term" value="F:zinc ion binding"/>
    <property type="evidence" value="ECO:0007669"/>
    <property type="project" value="UniProtKB-KW"/>
</dbReference>
<dbReference type="InterPro" id="IPR036236">
    <property type="entry name" value="Znf_C2H2_sf"/>
</dbReference>
<evidence type="ECO:0000256" key="6">
    <source>
        <dbReference type="ARBA" id="ARBA00023242"/>
    </source>
</evidence>
<dbReference type="Proteomes" id="UP001219518">
    <property type="component" value="Unassembled WGS sequence"/>
</dbReference>
<feature type="compositionally biased region" description="Polar residues" evidence="8">
    <location>
        <begin position="377"/>
        <end position="398"/>
    </location>
</feature>
<reference evidence="10" key="2">
    <citation type="journal article" date="2023" name="BMC Genomics">
        <title>Pest status, molecular evolution, and epigenetic factors derived from the genome assembly of Frankliniella fusca, a thysanopteran phytovirus vector.</title>
        <authorList>
            <person name="Catto M.A."/>
            <person name="Labadie P.E."/>
            <person name="Jacobson A.L."/>
            <person name="Kennedy G.G."/>
            <person name="Srinivasan R."/>
            <person name="Hunt B.G."/>
        </authorList>
    </citation>
    <scope>NUCLEOTIDE SEQUENCE</scope>
    <source>
        <strain evidence="10">PL_HMW_Pooled</strain>
    </source>
</reference>
<keyword evidence="2" id="KW-0479">Metal-binding</keyword>
<dbReference type="SUPFAM" id="SSF57667">
    <property type="entry name" value="beta-beta-alpha zinc fingers"/>
    <property type="match status" value="2"/>
</dbReference>
<dbReference type="GO" id="GO:0000981">
    <property type="term" value="F:DNA-binding transcription factor activity, RNA polymerase II-specific"/>
    <property type="evidence" value="ECO:0007669"/>
    <property type="project" value="TreeGrafter"/>
</dbReference>
<proteinExistence type="predicted"/>
<feature type="region of interest" description="Disordered" evidence="8">
    <location>
        <begin position="454"/>
        <end position="495"/>
    </location>
</feature>
<dbReference type="SMART" id="SM00355">
    <property type="entry name" value="ZnF_C2H2"/>
    <property type="match status" value="5"/>
</dbReference>
<dbReference type="EMBL" id="JAHWGI010001262">
    <property type="protein sequence ID" value="KAK3926532.1"/>
    <property type="molecule type" value="Genomic_DNA"/>
</dbReference>
<protein>
    <submittedName>
        <fullName evidence="10">Zinc finger protein 710</fullName>
    </submittedName>
</protein>
<dbReference type="Pfam" id="PF12874">
    <property type="entry name" value="zf-met"/>
    <property type="match status" value="2"/>
</dbReference>